<dbReference type="CDD" id="cd02968">
    <property type="entry name" value="SCO"/>
    <property type="match status" value="1"/>
</dbReference>
<evidence type="ECO:0000313" key="2">
    <source>
        <dbReference type="EMBL" id="CAB4535062.1"/>
    </source>
</evidence>
<dbReference type="SUPFAM" id="SSF52833">
    <property type="entry name" value="Thioredoxin-like"/>
    <property type="match status" value="1"/>
</dbReference>
<dbReference type="EMBL" id="CAEZUY010000022">
    <property type="protein sequence ID" value="CAB4610809.1"/>
    <property type="molecule type" value="Genomic_DNA"/>
</dbReference>
<organism evidence="2">
    <name type="scientific">freshwater metagenome</name>
    <dbReference type="NCBI Taxonomy" id="449393"/>
    <lineage>
        <taxon>unclassified sequences</taxon>
        <taxon>metagenomes</taxon>
        <taxon>ecological metagenomes</taxon>
    </lineage>
</organism>
<dbReference type="EMBL" id="CAEZYL010000023">
    <property type="protein sequence ID" value="CAB4720928.1"/>
    <property type="molecule type" value="Genomic_DNA"/>
</dbReference>
<gene>
    <name evidence="2" type="ORF">UFOPK1380_00695</name>
    <name evidence="3" type="ORF">UFOPK1778_00683</name>
    <name evidence="4" type="ORF">UFOPK1863_00385</name>
    <name evidence="5" type="ORF">UFOPK2689_00542</name>
    <name evidence="6" type="ORF">UFOPK3555_00002</name>
    <name evidence="7" type="ORF">UFOPK4095_00689</name>
</gene>
<evidence type="ECO:0000313" key="3">
    <source>
        <dbReference type="EMBL" id="CAB4590776.1"/>
    </source>
</evidence>
<dbReference type="Gene3D" id="3.40.30.10">
    <property type="entry name" value="Glutaredoxin"/>
    <property type="match status" value="1"/>
</dbReference>
<dbReference type="InterPro" id="IPR003782">
    <property type="entry name" value="SCO1/SenC"/>
</dbReference>
<evidence type="ECO:0000313" key="5">
    <source>
        <dbReference type="EMBL" id="CAB4720928.1"/>
    </source>
</evidence>
<evidence type="ECO:0000313" key="4">
    <source>
        <dbReference type="EMBL" id="CAB4610809.1"/>
    </source>
</evidence>
<dbReference type="InterPro" id="IPR036249">
    <property type="entry name" value="Thioredoxin-like_sf"/>
</dbReference>
<dbReference type="PANTHER" id="PTHR12151">
    <property type="entry name" value="ELECTRON TRANSPORT PROTIN SCO1/SENC FAMILY MEMBER"/>
    <property type="match status" value="1"/>
</dbReference>
<accession>A0A6J6B7J9</accession>
<dbReference type="EMBL" id="CAEZSC010000035">
    <property type="protein sequence ID" value="CAB4535062.1"/>
    <property type="molecule type" value="Genomic_DNA"/>
</dbReference>
<evidence type="ECO:0000256" key="1">
    <source>
        <dbReference type="ARBA" id="ARBA00010996"/>
    </source>
</evidence>
<sequence>MKSKALLLGLAVALLLSGCGAAKTASSHAHKEPTGASVGGGTFLQSAIPADVLALPLFDADGKEFTLGSLAGKYIVIANFLTSCHEICPMTTANMRDIGNAIAASELKDQVAVIEISVDAARDKAPRLRAYQDLFDDNTFSLASGSEKDLAALWKYFGAPGAKMEFSADEAESIPLDWQTGVRDTYDVMHPDLVVIVSPKSEWRWLDLGSPKIGSSLPEKLKSYLSEEGLNNLAKPEEPTWSPGAVYSALEQLTGVKLT</sequence>
<dbReference type="EMBL" id="CAFBPI010000035">
    <property type="protein sequence ID" value="CAB5015130.1"/>
    <property type="molecule type" value="Genomic_DNA"/>
</dbReference>
<evidence type="ECO:0000313" key="6">
    <source>
        <dbReference type="EMBL" id="CAB4887157.1"/>
    </source>
</evidence>
<reference evidence="2" key="1">
    <citation type="submission" date="2020-05" db="EMBL/GenBank/DDBJ databases">
        <authorList>
            <person name="Chiriac C."/>
            <person name="Salcher M."/>
            <person name="Ghai R."/>
            <person name="Kavagutti S V."/>
        </authorList>
    </citation>
    <scope>NUCLEOTIDE SEQUENCE</scope>
</reference>
<dbReference type="EMBL" id="CAFBME010000001">
    <property type="protein sequence ID" value="CAB4887157.1"/>
    <property type="molecule type" value="Genomic_DNA"/>
</dbReference>
<dbReference type="PROSITE" id="PS51257">
    <property type="entry name" value="PROKAR_LIPOPROTEIN"/>
    <property type="match status" value="1"/>
</dbReference>
<proteinExistence type="inferred from homology"/>
<dbReference type="AlphaFoldDB" id="A0A6J6B7J9"/>
<comment type="similarity">
    <text evidence="1">Belongs to the SCO1/2 family.</text>
</comment>
<dbReference type="EMBL" id="CAEZUD010000030">
    <property type="protein sequence ID" value="CAB4590776.1"/>
    <property type="molecule type" value="Genomic_DNA"/>
</dbReference>
<dbReference type="Pfam" id="PF02630">
    <property type="entry name" value="SCO1-SenC"/>
    <property type="match status" value="1"/>
</dbReference>
<dbReference type="PANTHER" id="PTHR12151:SF25">
    <property type="entry name" value="LINALOOL DEHYDRATASE_ISOMERASE DOMAIN-CONTAINING PROTEIN"/>
    <property type="match status" value="1"/>
</dbReference>
<protein>
    <submittedName>
        <fullName evidence="2">Unannotated protein</fullName>
    </submittedName>
</protein>
<name>A0A6J6B7J9_9ZZZZ</name>
<evidence type="ECO:0000313" key="7">
    <source>
        <dbReference type="EMBL" id="CAB5015130.1"/>
    </source>
</evidence>